<dbReference type="AlphaFoldDB" id="A0A849L534"/>
<evidence type="ECO:0000259" key="1">
    <source>
        <dbReference type="Pfam" id="PF13403"/>
    </source>
</evidence>
<name>A0A849L534_9RHOB</name>
<dbReference type="SUPFAM" id="SSF51294">
    <property type="entry name" value="Hedgehog/intein (Hint) domain"/>
    <property type="match status" value="1"/>
</dbReference>
<dbReference type="EMBL" id="JABFBC010000002">
    <property type="protein sequence ID" value="NNU81485.1"/>
    <property type="molecule type" value="Genomic_DNA"/>
</dbReference>
<dbReference type="Pfam" id="PF13403">
    <property type="entry name" value="Hint_2"/>
    <property type="match status" value="1"/>
</dbReference>
<protein>
    <recommendedName>
        <fullName evidence="1">Hedgehog/Intein (Hint) domain-containing protein</fullName>
    </recommendedName>
</protein>
<organism evidence="2 3">
    <name type="scientific">Halovulum dunhuangense</name>
    <dbReference type="NCBI Taxonomy" id="1505036"/>
    <lineage>
        <taxon>Bacteria</taxon>
        <taxon>Pseudomonadati</taxon>
        <taxon>Pseudomonadota</taxon>
        <taxon>Alphaproteobacteria</taxon>
        <taxon>Rhodobacterales</taxon>
        <taxon>Paracoccaceae</taxon>
        <taxon>Halovulum</taxon>
    </lineage>
</organism>
<accession>A0A849L534</accession>
<evidence type="ECO:0000313" key="2">
    <source>
        <dbReference type="EMBL" id="NNU81485.1"/>
    </source>
</evidence>
<dbReference type="InterPro" id="IPR028992">
    <property type="entry name" value="Hedgehog/Intein_dom"/>
</dbReference>
<evidence type="ECO:0000313" key="3">
    <source>
        <dbReference type="Proteomes" id="UP000572377"/>
    </source>
</evidence>
<sequence>MSHRSHAPAACRAVVLPFAQQPPALAAGTRVLAQDGPVPVEALVPGDMIRTMDSGVQPLRWIGRLPVGRMVQLACGEAGVLRVSPALGMLTRLGPMGMRDEVLVPARSVTPGRRVLAAPEGLGWYALVFEKHEIVWCGGLPCESLHLPRLAQDGGHAALLTEILAALPELEGDVAAYGPPARRVAPRATRARATAAE</sequence>
<keyword evidence="3" id="KW-1185">Reference proteome</keyword>
<gene>
    <name evidence="2" type="ORF">HMH01_13675</name>
</gene>
<dbReference type="RefSeq" id="WP_171326325.1">
    <property type="nucleotide sequence ID" value="NZ_JABFBC010000002.1"/>
</dbReference>
<reference evidence="2 3" key="1">
    <citation type="submission" date="2020-05" db="EMBL/GenBank/DDBJ databases">
        <title>Gimesia benthica sp. nov., a novel planctomycete isolated from a deep-sea water sample of the Northwest Indian Ocean.</title>
        <authorList>
            <person name="Wang J."/>
            <person name="Ruan C."/>
            <person name="Song L."/>
            <person name="Zhu Y."/>
            <person name="Li A."/>
            <person name="Zheng X."/>
            <person name="Wang L."/>
            <person name="Lu Z."/>
            <person name="Huang Y."/>
            <person name="Du W."/>
            <person name="Zhou Y."/>
            <person name="Huang L."/>
            <person name="Dai X."/>
        </authorList>
    </citation>
    <scope>NUCLEOTIDE SEQUENCE [LARGE SCALE GENOMIC DNA]</scope>
    <source>
        <strain evidence="2 3">YYQ-30</strain>
    </source>
</reference>
<comment type="caution">
    <text evidence="2">The sequence shown here is derived from an EMBL/GenBank/DDBJ whole genome shotgun (WGS) entry which is preliminary data.</text>
</comment>
<dbReference type="Proteomes" id="UP000572377">
    <property type="component" value="Unassembled WGS sequence"/>
</dbReference>
<feature type="domain" description="Hedgehog/Intein (Hint)" evidence="1">
    <location>
        <begin position="23"/>
        <end position="146"/>
    </location>
</feature>
<proteinExistence type="predicted"/>
<dbReference type="InterPro" id="IPR036844">
    <property type="entry name" value="Hint_dom_sf"/>
</dbReference>